<dbReference type="PANTHER" id="PTHR48083:SF37">
    <property type="entry name" value="DEHYDROGENASE, PUTATIVE-RELATED"/>
    <property type="match status" value="1"/>
</dbReference>
<dbReference type="Gene3D" id="1.20.140.10">
    <property type="entry name" value="Butyryl-CoA Dehydrogenase, subunit A, domain 3"/>
    <property type="match status" value="1"/>
</dbReference>
<keyword evidence="2" id="KW-0560">Oxidoreductase</keyword>
<feature type="region of interest" description="Disordered" evidence="3">
    <location>
        <begin position="1"/>
        <end position="28"/>
    </location>
</feature>
<evidence type="ECO:0000256" key="3">
    <source>
        <dbReference type="SAM" id="MobiDB-lite"/>
    </source>
</evidence>
<dbReference type="KEGG" id="req:REQ_21860"/>
<accession>A0A3S5Y6Q7</accession>
<dbReference type="RefSeq" id="WP_013415930.1">
    <property type="nucleotide sequence ID" value="NC_014659.1"/>
</dbReference>
<organism evidence="5">
    <name type="scientific">Rhodococcus hoagii (strain 103S)</name>
    <name type="common">Rhodococcus equi</name>
    <dbReference type="NCBI Taxonomy" id="685727"/>
    <lineage>
        <taxon>Bacteria</taxon>
        <taxon>Bacillati</taxon>
        <taxon>Actinomycetota</taxon>
        <taxon>Actinomycetes</taxon>
        <taxon>Mycobacteriales</taxon>
        <taxon>Nocardiaceae</taxon>
        <taxon>Prescottella</taxon>
    </lineage>
</organism>
<dbReference type="EMBL" id="FN563149">
    <property type="protein sequence ID" value="CBH48239.1"/>
    <property type="molecule type" value="Genomic_DNA"/>
</dbReference>
<dbReference type="AlphaFoldDB" id="A0A3S5Y6Q7"/>
<evidence type="ECO:0000313" key="6">
    <source>
        <dbReference type="Proteomes" id="UP000006892"/>
    </source>
</evidence>
<evidence type="ECO:0000256" key="1">
    <source>
        <dbReference type="ARBA" id="ARBA00022630"/>
    </source>
</evidence>
<dbReference type="PANTHER" id="PTHR48083">
    <property type="entry name" value="MEDIUM-CHAIN SPECIFIC ACYL-COA DEHYDROGENASE, MITOCHONDRIAL-RELATED"/>
    <property type="match status" value="1"/>
</dbReference>
<dbReference type="GO" id="GO:0003995">
    <property type="term" value="F:acyl-CoA dehydrogenase activity"/>
    <property type="evidence" value="ECO:0007669"/>
    <property type="project" value="TreeGrafter"/>
</dbReference>
<protein>
    <submittedName>
        <fullName evidence="5">Acyl-CoA dehydrogenase</fullName>
    </submittedName>
</protein>
<dbReference type="Proteomes" id="UP001154400">
    <property type="component" value="Chromosome"/>
</dbReference>
<reference evidence="5" key="1">
    <citation type="journal article" date="2010" name="PLoS Genet.">
        <title>The genome of a pathogenic rhodococcus: cooptive virulence underpinned by key gene acquisitions.</title>
        <authorList>
            <person name="Letek M."/>
            <person name="Gonzalez P."/>
            <person name="Macarthur I."/>
            <person name="Rodriguez H."/>
            <person name="Freeman T.C."/>
            <person name="Valero-Rello A."/>
            <person name="Blanco M."/>
            <person name="Buckley T."/>
            <person name="Cherevach I."/>
            <person name="Fahey R."/>
            <person name="Hapeshi A."/>
            <person name="Holdstock J."/>
            <person name="Leadon D."/>
            <person name="Navas J."/>
            <person name="Ocampo A."/>
            <person name="Quail M.A."/>
            <person name="Sanders M."/>
            <person name="Scortti M.M."/>
            <person name="Prescott J.F."/>
            <person name="Fogarty U."/>
            <person name="Meijer W.G."/>
            <person name="Parkhill J."/>
            <person name="Bentley S.D."/>
            <person name="Vazquez-Boland J.A."/>
        </authorList>
    </citation>
    <scope>NUCLEOTIDE SEQUENCE [LARGE SCALE GENOMIC DNA]</scope>
    <source>
        <strain evidence="5 6">103S</strain>
    </source>
</reference>
<dbReference type="GO" id="GO:0033539">
    <property type="term" value="P:fatty acid beta-oxidation using acyl-CoA dehydrogenase"/>
    <property type="evidence" value="ECO:0007669"/>
    <property type="project" value="TreeGrafter"/>
</dbReference>
<dbReference type="Pfam" id="PF02770">
    <property type="entry name" value="Acyl-CoA_dh_M"/>
    <property type="match status" value="1"/>
</dbReference>
<evidence type="ECO:0000313" key="5">
    <source>
        <dbReference type="EMBL" id="CBH48239.1"/>
    </source>
</evidence>
<dbReference type="InterPro" id="IPR046373">
    <property type="entry name" value="Acyl-CoA_Oxase/DH_mid-dom_sf"/>
</dbReference>
<dbReference type="InterPro" id="IPR036250">
    <property type="entry name" value="AcylCo_DH-like_C"/>
</dbReference>
<dbReference type="InterPro" id="IPR009100">
    <property type="entry name" value="AcylCoA_DH/oxidase_NM_dom_sf"/>
</dbReference>
<dbReference type="InterPro" id="IPR050741">
    <property type="entry name" value="Acyl-CoA_dehydrogenase"/>
</dbReference>
<feature type="domain" description="Acyl-CoA oxidase/dehydrogenase middle" evidence="4">
    <location>
        <begin position="86"/>
        <end position="156"/>
    </location>
</feature>
<dbReference type="Gene3D" id="2.40.110.10">
    <property type="entry name" value="Butyryl-CoA Dehydrogenase, subunit A, domain 2"/>
    <property type="match status" value="1"/>
</dbReference>
<dbReference type="GO" id="GO:0005737">
    <property type="term" value="C:cytoplasm"/>
    <property type="evidence" value="ECO:0007669"/>
    <property type="project" value="TreeGrafter"/>
</dbReference>
<dbReference type="SUPFAM" id="SSF47203">
    <property type="entry name" value="Acyl-CoA dehydrogenase C-terminal domain-like"/>
    <property type="match status" value="1"/>
</dbReference>
<gene>
    <name evidence="5" type="ordered locus">REQ_21860</name>
</gene>
<evidence type="ECO:0000259" key="4">
    <source>
        <dbReference type="Pfam" id="PF02770"/>
    </source>
</evidence>
<sequence length="315" mass="33065">MTPSATAVHPTVTPDDAARWPLPGSGQTRKRWSELADAARRDLVGARLLEAHADAVAILAELHGPSPRPGELWGVWAAEPPAPALTARATDGGYVLDGRKLWCSGAHSCTHALVTARTDSERALFAVDLRGPGSAAVPDTWHAVGMGASDSGAVDFAGTPAVRIGEPGAYLDRPGFWHGAIGVAACWYGGAVAVADELRRRVGDDPFRLAHLGAVDAALYAAHCVLDVAAEELDRDPTDGRAAHVRARRVRAVIEAAATETVDRVGRALGAGPLCSDRSHAQLVADLTVYLRQSHAEHDLADLGSALSRPERTIP</sequence>
<dbReference type="InterPro" id="IPR006091">
    <property type="entry name" value="Acyl-CoA_Oxase/DH_mid-dom"/>
</dbReference>
<proteinExistence type="predicted"/>
<name>A0A3S5Y6Q7_RHOH1</name>
<keyword evidence="1" id="KW-0285">Flavoprotein</keyword>
<dbReference type="SUPFAM" id="SSF56645">
    <property type="entry name" value="Acyl-CoA dehydrogenase NM domain-like"/>
    <property type="match status" value="1"/>
</dbReference>
<evidence type="ECO:0000256" key="2">
    <source>
        <dbReference type="ARBA" id="ARBA00023002"/>
    </source>
</evidence>